<gene>
    <name evidence="4" type="ORF">Taro_041752</name>
</gene>
<dbReference type="GO" id="GO:0010073">
    <property type="term" value="P:meristem maintenance"/>
    <property type="evidence" value="ECO:0007669"/>
    <property type="project" value="InterPro"/>
</dbReference>
<dbReference type="Pfam" id="PF10536">
    <property type="entry name" value="PMD"/>
    <property type="match status" value="1"/>
</dbReference>
<feature type="region of interest" description="Disordered" evidence="2">
    <location>
        <begin position="609"/>
        <end position="633"/>
    </location>
</feature>
<evidence type="ECO:0000313" key="5">
    <source>
        <dbReference type="Proteomes" id="UP000652761"/>
    </source>
</evidence>
<feature type="domain" description="Aminotransferase-like plant mobile" evidence="3">
    <location>
        <begin position="44"/>
        <end position="398"/>
    </location>
</feature>
<evidence type="ECO:0000313" key="4">
    <source>
        <dbReference type="EMBL" id="MQM08894.1"/>
    </source>
</evidence>
<dbReference type="PANTHER" id="PTHR46033">
    <property type="entry name" value="PROTEIN MAIN-LIKE 2"/>
    <property type="match status" value="1"/>
</dbReference>
<keyword evidence="5" id="KW-1185">Reference proteome</keyword>
<keyword evidence="1" id="KW-0175">Coiled coil</keyword>
<evidence type="ECO:0000256" key="2">
    <source>
        <dbReference type="SAM" id="MobiDB-lite"/>
    </source>
</evidence>
<evidence type="ECO:0000256" key="1">
    <source>
        <dbReference type="SAM" id="Coils"/>
    </source>
</evidence>
<dbReference type="InterPro" id="IPR019557">
    <property type="entry name" value="AminoTfrase-like_pln_mobile"/>
</dbReference>
<protein>
    <recommendedName>
        <fullName evidence="3">Aminotransferase-like plant mobile domain-containing protein</fullName>
    </recommendedName>
</protein>
<evidence type="ECO:0000259" key="3">
    <source>
        <dbReference type="Pfam" id="PF10536"/>
    </source>
</evidence>
<proteinExistence type="predicted"/>
<dbReference type="InterPro" id="IPR044824">
    <property type="entry name" value="MAIN-like"/>
</dbReference>
<reference evidence="4" key="1">
    <citation type="submission" date="2017-07" db="EMBL/GenBank/DDBJ databases">
        <title>Taro Niue Genome Assembly and Annotation.</title>
        <authorList>
            <person name="Atibalentja N."/>
            <person name="Keating K."/>
            <person name="Fields C.J."/>
        </authorList>
    </citation>
    <scope>NUCLEOTIDE SEQUENCE</scope>
    <source>
        <strain evidence="4">Niue_2</strain>
        <tissue evidence="4">Leaf</tissue>
    </source>
</reference>
<accession>A0A843WY48</accession>
<feature type="coiled-coil region" evidence="1">
    <location>
        <begin position="432"/>
        <end position="559"/>
    </location>
</feature>
<dbReference type="PANTHER" id="PTHR46033:SF8">
    <property type="entry name" value="PROTEIN MAINTENANCE OF MERISTEMS-LIKE"/>
    <property type="match status" value="1"/>
</dbReference>
<dbReference type="Proteomes" id="UP000652761">
    <property type="component" value="Unassembled WGS sequence"/>
</dbReference>
<name>A0A843WY48_COLES</name>
<comment type="caution">
    <text evidence="4">The sequence shown here is derived from an EMBL/GenBank/DDBJ whole genome shotgun (WGS) entry which is preliminary data.</text>
</comment>
<sequence length="755" mass="85012">MLTPNFLCFLQGKGRMRSRVTWDLCWVWYRALPEAQQTRIARMGFGHLLSVRPFHVDVPYLEALRERWEEDCKAFIMPWGHMIPTLEDVAYLTGLPVQGESVVGQERSDYYDDIVELLGPEFVAGRRRPIGSILLGSLSEAVGLRGRRRGPMETLEEFYTEVRGALDLGDRSEERSVRIFIAYLFGRLLFATQSSMNCKFVLLLRDLAQAGRYAWGATMLGHLFSLLLSSSRCSQSTGGFTPFLQIWGYTRFPMGRGTLREGSQALVPLMARWDVAPDPRVIDRRAEDVRVALDHHPHNQVVWTPYAGELDASHPAVAAGRPLFDHHLLLLCLGTCDVLYLELAVRTLGWHQPAMEVPSLGREGHSRRRFFTEDRDWGTEHGSTVAYWRDGGDQVVQQAGLQDSSVYLEDYRVRYAGRLRLDRKVLPESQAIRLLEGRLAEQEVELERLHAEVRTLGELSRVRAGRDTGASSSAQPAGVDLVVRLQGALDRAQARVQELETRTRELEAERQGGGVATLQTQMESLRLELSRVEGHLLEARKREQEARDREREADRARADIAKNYEILKDRVLKKRREQQRAAQQEAPGRTGSAFASLDDIVSLGDVQGELPLPEASTASRPPLPDRRQEREEDEERVLELARVVWRSSWQLGKAGDLHTKSFFFPVVSTATCTDHHLEVDQRFCSGRALVSTLLGLVSTHCPSTAQKGTSVDTTWASVDKLSQHSPEGVLGGSLVSTLPDLRKNMQFSDGKLEHG</sequence>
<dbReference type="OrthoDB" id="1704833at2759"/>
<dbReference type="AlphaFoldDB" id="A0A843WY48"/>
<dbReference type="EMBL" id="NMUH01004233">
    <property type="protein sequence ID" value="MQM08894.1"/>
    <property type="molecule type" value="Genomic_DNA"/>
</dbReference>
<organism evidence="4 5">
    <name type="scientific">Colocasia esculenta</name>
    <name type="common">Wild taro</name>
    <name type="synonym">Arum esculentum</name>
    <dbReference type="NCBI Taxonomy" id="4460"/>
    <lineage>
        <taxon>Eukaryota</taxon>
        <taxon>Viridiplantae</taxon>
        <taxon>Streptophyta</taxon>
        <taxon>Embryophyta</taxon>
        <taxon>Tracheophyta</taxon>
        <taxon>Spermatophyta</taxon>
        <taxon>Magnoliopsida</taxon>
        <taxon>Liliopsida</taxon>
        <taxon>Araceae</taxon>
        <taxon>Aroideae</taxon>
        <taxon>Colocasieae</taxon>
        <taxon>Colocasia</taxon>
    </lineage>
</organism>